<name>A0A2N3V4F5_9NOCA</name>
<evidence type="ECO:0000313" key="2">
    <source>
        <dbReference type="EMBL" id="PKV76502.1"/>
    </source>
</evidence>
<keyword evidence="1" id="KW-0812">Transmembrane</keyword>
<protein>
    <submittedName>
        <fullName evidence="2">Uncharacterized protein</fullName>
    </submittedName>
</protein>
<organism evidence="2 3">
    <name type="scientific">Nocardia fluminea</name>
    <dbReference type="NCBI Taxonomy" id="134984"/>
    <lineage>
        <taxon>Bacteria</taxon>
        <taxon>Bacillati</taxon>
        <taxon>Actinomycetota</taxon>
        <taxon>Actinomycetes</taxon>
        <taxon>Mycobacteriales</taxon>
        <taxon>Nocardiaceae</taxon>
        <taxon>Nocardia</taxon>
    </lineage>
</organism>
<accession>A0A2N3V4F5</accession>
<dbReference type="Proteomes" id="UP000233766">
    <property type="component" value="Unassembled WGS sequence"/>
</dbReference>
<comment type="caution">
    <text evidence="2">The sequence shown here is derived from an EMBL/GenBank/DDBJ whole genome shotgun (WGS) entry which is preliminary data.</text>
</comment>
<sequence>MIRVAAAAHRSRFRVRCDSGWSSRCCSAVLWGAGLPQWALISAAVLVGYHLLAYDRVRWLLTGHSTEA</sequence>
<keyword evidence="1" id="KW-0472">Membrane</keyword>
<dbReference type="EMBL" id="PJMW01000004">
    <property type="protein sequence ID" value="PKV76502.1"/>
    <property type="molecule type" value="Genomic_DNA"/>
</dbReference>
<evidence type="ECO:0000256" key="1">
    <source>
        <dbReference type="SAM" id="Phobius"/>
    </source>
</evidence>
<feature type="transmembrane region" description="Helical" evidence="1">
    <location>
        <begin position="28"/>
        <end position="52"/>
    </location>
</feature>
<proteinExistence type="predicted"/>
<reference evidence="2 3" key="1">
    <citation type="submission" date="2017-12" db="EMBL/GenBank/DDBJ databases">
        <title>Sequencing the genomes of 1000 Actinobacteria strains.</title>
        <authorList>
            <person name="Klenk H.-P."/>
        </authorList>
    </citation>
    <scope>NUCLEOTIDE SEQUENCE [LARGE SCALE GENOMIC DNA]</scope>
    <source>
        <strain evidence="2 3">DSM 44489</strain>
    </source>
</reference>
<keyword evidence="1" id="KW-1133">Transmembrane helix</keyword>
<evidence type="ECO:0000313" key="3">
    <source>
        <dbReference type="Proteomes" id="UP000233766"/>
    </source>
</evidence>
<dbReference type="AlphaFoldDB" id="A0A2N3V4F5"/>
<gene>
    <name evidence="2" type="ORF">ATK86_7431</name>
</gene>
<keyword evidence="3" id="KW-1185">Reference proteome</keyword>